<dbReference type="EnsemblMetazoa" id="PPA11112.1">
    <property type="protein sequence ID" value="PPA11112.1"/>
    <property type="gene ID" value="WBGene00100666"/>
</dbReference>
<dbReference type="Proteomes" id="UP000005239">
    <property type="component" value="Unassembled WGS sequence"/>
</dbReference>
<organism evidence="1 2">
    <name type="scientific">Pristionchus pacificus</name>
    <name type="common">Parasitic nematode worm</name>
    <dbReference type="NCBI Taxonomy" id="54126"/>
    <lineage>
        <taxon>Eukaryota</taxon>
        <taxon>Metazoa</taxon>
        <taxon>Ecdysozoa</taxon>
        <taxon>Nematoda</taxon>
        <taxon>Chromadorea</taxon>
        <taxon>Rhabditida</taxon>
        <taxon>Rhabditina</taxon>
        <taxon>Diplogasteromorpha</taxon>
        <taxon>Diplogasteroidea</taxon>
        <taxon>Neodiplogasteridae</taxon>
        <taxon>Pristionchus</taxon>
    </lineage>
</organism>
<dbReference type="AlphaFoldDB" id="A0A2A6C234"/>
<keyword evidence="2" id="KW-1185">Reference proteome</keyword>
<accession>A0A8R1U845</accession>
<name>A0A2A6C234_PRIPA</name>
<protein>
    <submittedName>
        <fullName evidence="1">Uncharacterized protein</fullName>
    </submittedName>
</protein>
<accession>A0A2A6C234</accession>
<reference evidence="2" key="1">
    <citation type="journal article" date="2008" name="Nat. Genet.">
        <title>The Pristionchus pacificus genome provides a unique perspective on nematode lifestyle and parasitism.</title>
        <authorList>
            <person name="Dieterich C."/>
            <person name="Clifton S.W."/>
            <person name="Schuster L.N."/>
            <person name="Chinwalla A."/>
            <person name="Delehaunty K."/>
            <person name="Dinkelacker I."/>
            <person name="Fulton L."/>
            <person name="Fulton R."/>
            <person name="Godfrey J."/>
            <person name="Minx P."/>
            <person name="Mitreva M."/>
            <person name="Roeseler W."/>
            <person name="Tian H."/>
            <person name="Witte H."/>
            <person name="Yang S.P."/>
            <person name="Wilson R.K."/>
            <person name="Sommer R.J."/>
        </authorList>
    </citation>
    <scope>NUCLEOTIDE SEQUENCE [LARGE SCALE GENOMIC DNA]</scope>
    <source>
        <strain evidence="2">PS312</strain>
    </source>
</reference>
<gene>
    <name evidence="1" type="primary">WBGene00100666</name>
</gene>
<evidence type="ECO:0000313" key="1">
    <source>
        <dbReference type="EnsemblMetazoa" id="PPA11112.1"/>
    </source>
</evidence>
<sequence length="181" mass="21000">MEDQVQVSEKRDCEADEFDEADEEVRGNRWNRMLRLVVLSVLFCAAAAQFFGPPPSWGSGSSWRDVSNLRGVDEMEVAWRAAREEINDKYYGRSRYFMIPVQVIRAHRRGRDIELEVLYGESECRSRGVGARQISDRTCADVRRGADRAIYRIIVEEARRGRGKPDIEAWKVRDVRPGERF</sequence>
<reference evidence="1" key="2">
    <citation type="submission" date="2022-06" db="UniProtKB">
        <authorList>
            <consortium name="EnsemblMetazoa"/>
        </authorList>
    </citation>
    <scope>IDENTIFICATION</scope>
    <source>
        <strain evidence="1">PS312</strain>
    </source>
</reference>
<proteinExistence type="predicted"/>
<evidence type="ECO:0000313" key="2">
    <source>
        <dbReference type="Proteomes" id="UP000005239"/>
    </source>
</evidence>